<dbReference type="InterPro" id="IPR029063">
    <property type="entry name" value="SAM-dependent_MTases_sf"/>
</dbReference>
<keyword evidence="2 10" id="KW-0489">Methyltransferase</keyword>
<comment type="subcellular location">
    <subcellularLocation>
        <location evidence="10">Cytoplasm</location>
    </subcellularLocation>
</comment>
<evidence type="ECO:0000256" key="4">
    <source>
        <dbReference type="ARBA" id="ARBA00022679"/>
    </source>
</evidence>
<dbReference type="Gene3D" id="3.50.50.60">
    <property type="entry name" value="FAD/NAD(P)-binding domain"/>
    <property type="match status" value="1"/>
</dbReference>
<reference evidence="13 14" key="1">
    <citation type="submission" date="2018-10" db="EMBL/GenBank/DDBJ databases">
        <title>Genomic Encyclopedia of Type Strains, Phase IV (KMG-IV): sequencing the most valuable type-strain genomes for metagenomic binning, comparative biology and taxonomic classification.</title>
        <authorList>
            <person name="Goeker M."/>
        </authorList>
    </citation>
    <scope>NUCLEOTIDE SEQUENCE [LARGE SCALE GENOMIC DNA]</scope>
    <source>
        <strain evidence="13 14">DSM 25080</strain>
    </source>
</reference>
<keyword evidence="9 10" id="KW-0511">Multifunctional enzyme</keyword>
<dbReference type="GO" id="GO:0032259">
    <property type="term" value="P:methylation"/>
    <property type="evidence" value="ECO:0007669"/>
    <property type="project" value="UniProtKB-KW"/>
</dbReference>
<keyword evidence="5 10" id="KW-0949">S-adenosyl-L-methionine</keyword>
<evidence type="ECO:0000259" key="12">
    <source>
        <dbReference type="Pfam" id="PF05430"/>
    </source>
</evidence>
<keyword evidence="4 10" id="KW-0808">Transferase</keyword>
<dbReference type="Gene3D" id="3.40.50.150">
    <property type="entry name" value="Vaccinia Virus protein VP39"/>
    <property type="match status" value="1"/>
</dbReference>
<evidence type="ECO:0000259" key="11">
    <source>
        <dbReference type="Pfam" id="PF01266"/>
    </source>
</evidence>
<dbReference type="Proteomes" id="UP000267187">
    <property type="component" value="Unassembled WGS sequence"/>
</dbReference>
<dbReference type="SUPFAM" id="SSF51905">
    <property type="entry name" value="FAD/NAD(P)-binding domain"/>
    <property type="match status" value="1"/>
</dbReference>
<dbReference type="InterPro" id="IPR006076">
    <property type="entry name" value="FAD-dep_OxRdtase"/>
</dbReference>
<feature type="domain" description="MnmC-like methyltransferase" evidence="12">
    <location>
        <begin position="103"/>
        <end position="233"/>
    </location>
</feature>
<comment type="caution">
    <text evidence="13">The sequence shown here is derived from an EMBL/GenBank/DDBJ whole genome shotgun (WGS) entry which is preliminary data.</text>
</comment>
<dbReference type="NCBIfam" id="NF033855">
    <property type="entry name" value="tRNA_MNMC2"/>
    <property type="match status" value="1"/>
</dbReference>
<dbReference type="HAMAP" id="MF_01102">
    <property type="entry name" value="MnmC"/>
    <property type="match status" value="1"/>
</dbReference>
<dbReference type="GO" id="GO:0050660">
    <property type="term" value="F:flavin adenine dinucleotide binding"/>
    <property type="evidence" value="ECO:0007669"/>
    <property type="project" value="UniProtKB-UniRule"/>
</dbReference>
<comment type="cofactor">
    <cofactor evidence="10">
        <name>FAD</name>
        <dbReference type="ChEBI" id="CHEBI:57692"/>
    </cofactor>
</comment>
<evidence type="ECO:0000313" key="13">
    <source>
        <dbReference type="EMBL" id="RMA81375.1"/>
    </source>
</evidence>
<dbReference type="GO" id="GO:0002097">
    <property type="term" value="P:tRNA wobble base modification"/>
    <property type="evidence" value="ECO:0007669"/>
    <property type="project" value="UniProtKB-UniRule"/>
</dbReference>
<dbReference type="InterPro" id="IPR047785">
    <property type="entry name" value="tRNA_MNMC2"/>
</dbReference>
<evidence type="ECO:0000256" key="10">
    <source>
        <dbReference type="HAMAP-Rule" id="MF_01102"/>
    </source>
</evidence>
<evidence type="ECO:0000256" key="7">
    <source>
        <dbReference type="ARBA" id="ARBA00022827"/>
    </source>
</evidence>
<evidence type="ECO:0000256" key="8">
    <source>
        <dbReference type="ARBA" id="ARBA00023002"/>
    </source>
</evidence>
<dbReference type="NCBIfam" id="TIGR03197">
    <property type="entry name" value="MnmC_Cterm"/>
    <property type="match status" value="1"/>
</dbReference>
<comment type="similarity">
    <text evidence="10">In the N-terminal section; belongs to the methyltransferase superfamily. tRNA (mnm(5)s(2)U34)-methyltransferase family.</text>
</comment>
<organism evidence="13 14">
    <name type="scientific">Umboniibacter marinipuniceus</name>
    <dbReference type="NCBI Taxonomy" id="569599"/>
    <lineage>
        <taxon>Bacteria</taxon>
        <taxon>Pseudomonadati</taxon>
        <taxon>Pseudomonadota</taxon>
        <taxon>Gammaproteobacteria</taxon>
        <taxon>Cellvibrionales</taxon>
        <taxon>Cellvibrionaceae</taxon>
        <taxon>Umboniibacter</taxon>
    </lineage>
</organism>
<dbReference type="InterPro" id="IPR036188">
    <property type="entry name" value="FAD/NAD-bd_sf"/>
</dbReference>
<dbReference type="GO" id="GO:0005737">
    <property type="term" value="C:cytoplasm"/>
    <property type="evidence" value="ECO:0007669"/>
    <property type="project" value="UniProtKB-SubCell"/>
</dbReference>
<dbReference type="NCBIfam" id="NF002481">
    <property type="entry name" value="PRK01747.1-2"/>
    <property type="match status" value="1"/>
</dbReference>
<keyword evidence="14" id="KW-1185">Reference proteome</keyword>
<keyword evidence="3 10" id="KW-0285">Flavoprotein</keyword>
<dbReference type="AlphaFoldDB" id="A0A3M0AFV2"/>
<evidence type="ECO:0000256" key="5">
    <source>
        <dbReference type="ARBA" id="ARBA00022691"/>
    </source>
</evidence>
<feature type="domain" description="FAD dependent oxidoreductase" evidence="11">
    <location>
        <begin position="267"/>
        <end position="633"/>
    </location>
</feature>
<feature type="region of interest" description="FAD-dependent cmnm(5)s(2)U34 oxidoreductase" evidence="10">
    <location>
        <begin position="271"/>
        <end position="666"/>
    </location>
</feature>
<gene>
    <name evidence="10" type="primary">mnmC</name>
    <name evidence="13" type="ORF">DFR27_1195</name>
</gene>
<keyword evidence="7 10" id="KW-0274">FAD</keyword>
<dbReference type="GO" id="GO:0016645">
    <property type="term" value="F:oxidoreductase activity, acting on the CH-NH group of donors"/>
    <property type="evidence" value="ECO:0007669"/>
    <property type="project" value="InterPro"/>
</dbReference>
<proteinExistence type="inferred from homology"/>
<dbReference type="OrthoDB" id="9786494at2"/>
<protein>
    <recommendedName>
        <fullName evidence="10">tRNA 5-methylaminomethyl-2-thiouridine biosynthesis bifunctional protein MnmC</fullName>
        <shortName evidence="10">tRNA mnm(5)s(2)U biosynthesis bifunctional protein</shortName>
    </recommendedName>
    <domain>
        <recommendedName>
            <fullName evidence="10">tRNA (mnm(5)s(2)U34)-methyltransferase</fullName>
            <ecNumber evidence="10">2.1.1.61</ecNumber>
        </recommendedName>
    </domain>
    <domain>
        <recommendedName>
            <fullName evidence="10">FAD-dependent cmnm(5)s(2)U34 oxidoreductase</fullName>
            <ecNumber evidence="10">1.5.-.-</ecNumber>
        </recommendedName>
    </domain>
</protein>
<dbReference type="PANTHER" id="PTHR13847:SF283">
    <property type="entry name" value="TRNA 5-METHYLAMINOMETHYL-2-THIOURIDINE BIOSYNTHESIS BIFUNCTIONAL PROTEIN MNMC"/>
    <property type="match status" value="1"/>
</dbReference>
<dbReference type="EC" id="2.1.1.61" evidence="10"/>
<dbReference type="InterPro" id="IPR008471">
    <property type="entry name" value="MnmC-like_methylTransf"/>
</dbReference>
<evidence type="ECO:0000313" key="14">
    <source>
        <dbReference type="Proteomes" id="UP000267187"/>
    </source>
</evidence>
<name>A0A3M0AFV2_9GAMM</name>
<evidence type="ECO:0000256" key="3">
    <source>
        <dbReference type="ARBA" id="ARBA00022630"/>
    </source>
</evidence>
<evidence type="ECO:0000256" key="1">
    <source>
        <dbReference type="ARBA" id="ARBA00022490"/>
    </source>
</evidence>
<dbReference type="InterPro" id="IPR017610">
    <property type="entry name" value="tRNA_S-uridine_synth_MnmC_C"/>
</dbReference>
<keyword evidence="6 10" id="KW-0819">tRNA processing</keyword>
<feature type="region of interest" description="tRNA (mnm(5)s(2)U34)-methyltransferase" evidence="10">
    <location>
        <begin position="1"/>
        <end position="235"/>
    </location>
</feature>
<evidence type="ECO:0000256" key="9">
    <source>
        <dbReference type="ARBA" id="ARBA00023268"/>
    </source>
</evidence>
<dbReference type="PANTHER" id="PTHR13847">
    <property type="entry name" value="SARCOSINE DEHYDROGENASE-RELATED"/>
    <property type="match status" value="1"/>
</dbReference>
<dbReference type="EMBL" id="REFJ01000002">
    <property type="protein sequence ID" value="RMA81375.1"/>
    <property type="molecule type" value="Genomic_DNA"/>
</dbReference>
<keyword evidence="8 10" id="KW-0560">Oxidoreductase</keyword>
<keyword evidence="1 10" id="KW-0963">Cytoplasm</keyword>
<evidence type="ECO:0000256" key="2">
    <source>
        <dbReference type="ARBA" id="ARBA00022603"/>
    </source>
</evidence>
<comment type="catalytic activity">
    <reaction evidence="10">
        <text>5-aminomethyl-2-thiouridine(34) in tRNA + S-adenosyl-L-methionine = 5-methylaminomethyl-2-thiouridine(34) in tRNA + S-adenosyl-L-homocysteine + H(+)</text>
        <dbReference type="Rhea" id="RHEA:19569"/>
        <dbReference type="Rhea" id="RHEA-COMP:10195"/>
        <dbReference type="Rhea" id="RHEA-COMP:10197"/>
        <dbReference type="ChEBI" id="CHEBI:15378"/>
        <dbReference type="ChEBI" id="CHEBI:57856"/>
        <dbReference type="ChEBI" id="CHEBI:59789"/>
        <dbReference type="ChEBI" id="CHEBI:74454"/>
        <dbReference type="ChEBI" id="CHEBI:74455"/>
        <dbReference type="EC" id="2.1.1.61"/>
    </reaction>
</comment>
<dbReference type="GO" id="GO:0004808">
    <property type="term" value="F:tRNA (5-methylaminomethyl-2-thiouridylate)(34)-methyltransferase activity"/>
    <property type="evidence" value="ECO:0007669"/>
    <property type="project" value="UniProtKB-EC"/>
</dbReference>
<dbReference type="Pfam" id="PF01266">
    <property type="entry name" value="DAO"/>
    <property type="match status" value="1"/>
</dbReference>
<accession>A0A3M0AFV2</accession>
<evidence type="ECO:0000256" key="6">
    <source>
        <dbReference type="ARBA" id="ARBA00022694"/>
    </source>
</evidence>
<dbReference type="EC" id="1.5.-.-" evidence="10"/>
<dbReference type="Pfam" id="PF05430">
    <property type="entry name" value="Methyltransf_30"/>
    <property type="match status" value="1"/>
</dbReference>
<dbReference type="RefSeq" id="WP_121876518.1">
    <property type="nucleotide sequence ID" value="NZ_REFJ01000002.1"/>
</dbReference>
<comment type="similarity">
    <text evidence="10">In the C-terminal section; belongs to the DAO family.</text>
</comment>
<dbReference type="InterPro" id="IPR023032">
    <property type="entry name" value="tRNA_MAMT_biosynth_bifunc_MnmC"/>
</dbReference>
<dbReference type="Gene3D" id="3.30.9.10">
    <property type="entry name" value="D-Amino Acid Oxidase, subunit A, domain 2"/>
    <property type="match status" value="1"/>
</dbReference>
<comment type="function">
    <text evidence="10">Catalyzes the last two steps in the biosynthesis of 5-methylaminomethyl-2-thiouridine (mnm(5)s(2)U) at the wobble position (U34) in tRNA. Catalyzes the FAD-dependent demodification of cmnm(5)s(2)U34 to nm(5)s(2)U34, followed by the transfer of a methyl group from S-adenosyl-L-methionine to nm(5)s(2)U34, to form mnm(5)s(2)U34.</text>
</comment>
<sequence length="666" mass="74305">MEWRNGAPFNPQFDDVYFNTEGGIEESDYVFIQGNDLPRRFSALERGSFNVLETGFGTGLNFLGCAHQFLANNQCAHLNFISIEAFPLTRDELAAAHQSLEHYQREAKWLQQAWPSACDDTQTMIIHPRITLTVIFMPVEQALEQLIVCAQPQTQAWVQPCFDAIMLDGFSPAKNPDMWSKEVMQQLAVLSHSNTTLATFSCARMVRDHLQSAGFSLSKRRGINSKREVLAAKAGEKLAQPISPATTRSSQHEAPWWSFPSQPLPQRVAVIGAGLAGCQTAARLAARGIAVSLFDRHAAPAQAASGNPQGVLYTKFSHRKEPLSDLALQCYQFAQHYYRHQLDISAPWSGVLQLPKNDKDATLQRLVGQRFIQQPELVQLVDQAEASKLSGMTIRSNALWFPQGTWMTPPEVCRQLIANQRLITTHFNTTVAQLDFCSDRQQWALQSQPTLDSPHFDQVVLCTAYDAHALLDPLLPLKTRTIRGQIDRVQGDIVRQLRTTLTGEGYIAADGDGTATIGASFVVDDLDPAHRLEESAHNRHLVAQLSPQLQAEHANLTQLDARVAFRCASADYLPIAGPVPQYREMVETFAPLRKNRRMDIRNYGHYQPGLWLNIAHGSKGLNSTPMVAEMISSMICNAPSPLSQRLQRAIHPARFLMRDIFRGVSL</sequence>